<keyword evidence="5" id="KW-0812">Transmembrane</keyword>
<keyword evidence="15" id="KW-1185">Reference proteome</keyword>
<keyword evidence="9" id="KW-0472">Membrane</keyword>
<keyword evidence="10" id="KW-0143">Chaperone</keyword>
<protein>
    <recommendedName>
        <fullName evidence="11">Lipase helper protein</fullName>
    </recommendedName>
    <alternativeName>
        <fullName evidence="12">Lipase modulator</fullName>
    </alternativeName>
</protein>
<evidence type="ECO:0000256" key="5">
    <source>
        <dbReference type="ARBA" id="ARBA00022692"/>
    </source>
</evidence>
<dbReference type="SUPFAM" id="SSF158855">
    <property type="entry name" value="Lipase chaperone-like"/>
    <property type="match status" value="1"/>
</dbReference>
<dbReference type="InterPro" id="IPR004961">
    <property type="entry name" value="Lipase_chaperone"/>
</dbReference>
<feature type="chain" id="PRO_5028992567" description="Lipase helper protein" evidence="13">
    <location>
        <begin position="20"/>
        <end position="308"/>
    </location>
</feature>
<accession>A0A7G3G5A4</accession>
<organism evidence="14 15">
    <name type="scientific">Iodobacter fluviatilis</name>
    <dbReference type="NCBI Taxonomy" id="537"/>
    <lineage>
        <taxon>Bacteria</taxon>
        <taxon>Pseudomonadati</taxon>
        <taxon>Pseudomonadota</taxon>
        <taxon>Betaproteobacteria</taxon>
        <taxon>Neisseriales</taxon>
        <taxon>Chitinibacteraceae</taxon>
        <taxon>Iodobacter</taxon>
    </lineage>
</organism>
<evidence type="ECO:0000256" key="9">
    <source>
        <dbReference type="ARBA" id="ARBA00023136"/>
    </source>
</evidence>
<evidence type="ECO:0000256" key="4">
    <source>
        <dbReference type="ARBA" id="ARBA00022519"/>
    </source>
</evidence>
<keyword evidence="13" id="KW-0732">Signal</keyword>
<dbReference type="GO" id="GO:0006457">
    <property type="term" value="P:protein folding"/>
    <property type="evidence" value="ECO:0007669"/>
    <property type="project" value="InterPro"/>
</dbReference>
<gene>
    <name evidence="14" type="ORF">C1H71_01965</name>
</gene>
<reference evidence="14 15" key="1">
    <citation type="submission" date="2018-01" db="EMBL/GenBank/DDBJ databases">
        <title>Genome sequence of Iodobacter sp. strain PCH194 isolated from Indian Trans-Himalaya.</title>
        <authorList>
            <person name="Kumar V."/>
            <person name="Thakur V."/>
            <person name="Kumar S."/>
            <person name="Singh D."/>
        </authorList>
    </citation>
    <scope>NUCLEOTIDE SEQUENCE [LARGE SCALE GENOMIC DNA]</scope>
    <source>
        <strain evidence="14 15">PCH194</strain>
    </source>
</reference>
<dbReference type="Proteomes" id="UP000515917">
    <property type="component" value="Chromosome"/>
</dbReference>
<evidence type="ECO:0000256" key="2">
    <source>
        <dbReference type="ARBA" id="ARBA00010358"/>
    </source>
</evidence>
<dbReference type="AlphaFoldDB" id="A0A7G3G5A4"/>
<dbReference type="GO" id="GO:0005886">
    <property type="term" value="C:plasma membrane"/>
    <property type="evidence" value="ECO:0007669"/>
    <property type="project" value="UniProtKB-SubCell"/>
</dbReference>
<evidence type="ECO:0000256" key="13">
    <source>
        <dbReference type="SAM" id="SignalP"/>
    </source>
</evidence>
<evidence type="ECO:0000313" key="15">
    <source>
        <dbReference type="Proteomes" id="UP000515917"/>
    </source>
</evidence>
<dbReference type="GO" id="GO:0016042">
    <property type="term" value="P:lipid catabolic process"/>
    <property type="evidence" value="ECO:0007669"/>
    <property type="project" value="UniProtKB-KW"/>
</dbReference>
<keyword evidence="8" id="KW-0443">Lipid metabolism</keyword>
<sequence>MLRWIFAAMAATVFLVAAAAWSLKPAPAAAPVAAIAAKPSFAPSLFGTLPDGDMDQAKGELQLNQALLRRFDYYLATVGERSLSDIMAQISQDLDRELKPAAAKEAKRILAQYLQFKHALSELAHNPAMAGQSIATMRLRLAAIQNTRSRFFNRAEISALFASDDEQDELLLNRLMIAQDPQLNTTQKAQKQAALDAKLSPAEQQARADLIAHLSLAENVQSAKAQGATANQLHALRSASVGKPAADRLAALDQEENQWQAKIDHYLIAKANANAMNKLPTTEQNSAIQKLRDANFSPLEQKRLGAFE</sequence>
<evidence type="ECO:0000256" key="6">
    <source>
        <dbReference type="ARBA" id="ARBA00022963"/>
    </source>
</evidence>
<keyword evidence="7" id="KW-1133">Transmembrane helix</keyword>
<evidence type="ECO:0000256" key="10">
    <source>
        <dbReference type="ARBA" id="ARBA00023186"/>
    </source>
</evidence>
<keyword evidence="3" id="KW-1003">Cell membrane</keyword>
<evidence type="ECO:0000256" key="8">
    <source>
        <dbReference type="ARBA" id="ARBA00023098"/>
    </source>
</evidence>
<keyword evidence="4" id="KW-0997">Cell inner membrane</keyword>
<evidence type="ECO:0000313" key="14">
    <source>
        <dbReference type="EMBL" id="QBC42447.1"/>
    </source>
</evidence>
<dbReference type="EMBL" id="CP025781">
    <property type="protein sequence ID" value="QBC42447.1"/>
    <property type="molecule type" value="Genomic_DNA"/>
</dbReference>
<evidence type="ECO:0000256" key="12">
    <source>
        <dbReference type="ARBA" id="ARBA00031542"/>
    </source>
</evidence>
<comment type="subcellular location">
    <subcellularLocation>
        <location evidence="1">Cell inner membrane</location>
        <topology evidence="1">Single-pass membrane protein</topology>
        <orientation evidence="1">Periplasmic side</orientation>
    </subcellularLocation>
</comment>
<feature type="signal peptide" evidence="13">
    <location>
        <begin position="1"/>
        <end position="19"/>
    </location>
</feature>
<name>A0A7G3G5A4_9NEIS</name>
<dbReference type="RefSeq" id="WP_130105068.1">
    <property type="nucleotide sequence ID" value="NZ_CP025781.1"/>
</dbReference>
<comment type="similarity">
    <text evidence="2">Belongs to the lipase chaperone family.</text>
</comment>
<dbReference type="Pfam" id="PF03280">
    <property type="entry name" value="Lipase_chap"/>
    <property type="match status" value="1"/>
</dbReference>
<evidence type="ECO:0000256" key="7">
    <source>
        <dbReference type="ARBA" id="ARBA00022989"/>
    </source>
</evidence>
<evidence type="ECO:0000256" key="11">
    <source>
        <dbReference type="ARBA" id="ARBA00030948"/>
    </source>
</evidence>
<evidence type="ECO:0000256" key="1">
    <source>
        <dbReference type="ARBA" id="ARBA00004383"/>
    </source>
</evidence>
<dbReference type="KEGG" id="ifl:C1H71_01965"/>
<proteinExistence type="inferred from homology"/>
<dbReference type="GO" id="GO:0051082">
    <property type="term" value="F:unfolded protein binding"/>
    <property type="evidence" value="ECO:0007669"/>
    <property type="project" value="InterPro"/>
</dbReference>
<keyword evidence="6" id="KW-0442">Lipid degradation</keyword>
<evidence type="ECO:0000256" key="3">
    <source>
        <dbReference type="ARBA" id="ARBA00022475"/>
    </source>
</evidence>